<evidence type="ECO:0000313" key="3">
    <source>
        <dbReference type="Proteomes" id="UP000179616"/>
    </source>
</evidence>
<dbReference type="EMBL" id="MLIK01000019">
    <property type="protein sequence ID" value="OHU20722.1"/>
    <property type="molecule type" value="Genomic_DNA"/>
</dbReference>
<feature type="transmembrane region" description="Helical" evidence="1">
    <location>
        <begin position="60"/>
        <end position="79"/>
    </location>
</feature>
<protein>
    <recommendedName>
        <fullName evidence="4">ABC-2 family transporter protein</fullName>
    </recommendedName>
</protein>
<feature type="transmembrane region" description="Helical" evidence="1">
    <location>
        <begin position="30"/>
        <end position="48"/>
    </location>
</feature>
<dbReference type="RefSeq" id="WP_070937199.1">
    <property type="nucleotide sequence ID" value="NZ_MLIK01000019.1"/>
</dbReference>
<evidence type="ECO:0000313" key="2">
    <source>
        <dbReference type="EMBL" id="OHU20722.1"/>
    </source>
</evidence>
<proteinExistence type="predicted"/>
<dbReference type="Proteomes" id="UP000179616">
    <property type="component" value="Unassembled WGS sequence"/>
</dbReference>
<feature type="transmembrane region" description="Helical" evidence="1">
    <location>
        <begin position="142"/>
        <end position="163"/>
    </location>
</feature>
<sequence>MTYREAATAARVPTRLLRDLAETFRPPRRWLEGLGLNLALSIAYLIIWQPIAQHGRKRDWALLVGTYFAMFIFADVSVTNMLGLDADRVRHALRGHRSPLYVLLVKNIALFLVAGLPTLMLTAVLTVHRQQATQTAITVPDVAVHIVSWLGLGNLVSVLLPMVARPLCERWRQRGDLLATARWLVYLALPYGVYYLVAPVGGIPRAIFGRNVFHSMPLTERSLLELGLGIAVWTVGTALALGVHRYRGLRWY</sequence>
<dbReference type="AlphaFoldDB" id="A0A1S1L6Z9"/>
<dbReference type="OrthoDB" id="4377027at2"/>
<name>A0A1S1L6Z9_9MYCO</name>
<feature type="transmembrane region" description="Helical" evidence="1">
    <location>
        <begin position="100"/>
        <end position="122"/>
    </location>
</feature>
<keyword evidence="1" id="KW-0812">Transmembrane</keyword>
<accession>A0A1S1L6Z9</accession>
<organism evidence="2 3">
    <name type="scientific">Mycobacteroides franklinii</name>
    <dbReference type="NCBI Taxonomy" id="948102"/>
    <lineage>
        <taxon>Bacteria</taxon>
        <taxon>Bacillati</taxon>
        <taxon>Actinomycetota</taxon>
        <taxon>Actinomycetes</taxon>
        <taxon>Mycobacteriales</taxon>
        <taxon>Mycobacteriaceae</taxon>
        <taxon>Mycobacteroides</taxon>
    </lineage>
</organism>
<keyword evidence="1" id="KW-1133">Transmembrane helix</keyword>
<keyword evidence="1" id="KW-0472">Membrane</keyword>
<feature type="transmembrane region" description="Helical" evidence="1">
    <location>
        <begin position="183"/>
        <end position="203"/>
    </location>
</feature>
<dbReference type="STRING" id="948102.BKG76_08090"/>
<dbReference type="GeneID" id="57166761"/>
<evidence type="ECO:0000256" key="1">
    <source>
        <dbReference type="SAM" id="Phobius"/>
    </source>
</evidence>
<reference evidence="2 3" key="1">
    <citation type="submission" date="2016-10" db="EMBL/GenBank/DDBJ databases">
        <title>Evaluation of Human, Veterinary and Environmental Mycobacterium chelonae Isolates by Core Genome Phylogenomic Analysis, Targeted Gene Comparison, and Anti-microbial Susceptibility Patterns: A Tale of Mistaken Identities.</title>
        <authorList>
            <person name="Fogelson S.B."/>
            <person name="Camus A.C."/>
            <person name="Lorenz W."/>
            <person name="Vasireddy R."/>
            <person name="Vasireddy S."/>
            <person name="Smith T."/>
            <person name="Brown-Elliott B.A."/>
            <person name="Wallace R.J.Jr."/>
            <person name="Hasan N.A."/>
            <person name="Reischl U."/>
            <person name="Sanchez S."/>
        </authorList>
    </citation>
    <scope>NUCLEOTIDE SEQUENCE [LARGE SCALE GENOMIC DNA]</scope>
    <source>
        <strain evidence="2 3">1559</strain>
    </source>
</reference>
<feature type="transmembrane region" description="Helical" evidence="1">
    <location>
        <begin position="223"/>
        <end position="243"/>
    </location>
</feature>
<gene>
    <name evidence="2" type="ORF">BKG76_08090</name>
</gene>
<evidence type="ECO:0008006" key="4">
    <source>
        <dbReference type="Google" id="ProtNLM"/>
    </source>
</evidence>
<comment type="caution">
    <text evidence="2">The sequence shown here is derived from an EMBL/GenBank/DDBJ whole genome shotgun (WGS) entry which is preliminary data.</text>
</comment>